<feature type="compositionally biased region" description="Basic residues" evidence="2">
    <location>
        <begin position="321"/>
        <end position="331"/>
    </location>
</feature>
<proteinExistence type="predicted"/>
<comment type="caution">
    <text evidence="4">The sequence shown here is derived from an EMBL/GenBank/DDBJ whole genome shotgun (WGS) entry which is preliminary data.</text>
</comment>
<protein>
    <recommendedName>
        <fullName evidence="3">CCHC-type domain-containing protein</fullName>
    </recommendedName>
</protein>
<accession>A0A0A1UNC9</accession>
<evidence type="ECO:0000313" key="4">
    <source>
        <dbReference type="EMBL" id="EXU96791.1"/>
    </source>
</evidence>
<dbReference type="GO" id="GO:0008270">
    <property type="term" value="F:zinc ion binding"/>
    <property type="evidence" value="ECO:0007669"/>
    <property type="project" value="UniProtKB-KW"/>
</dbReference>
<name>A0A0A1UNC9_9HYPO</name>
<feature type="compositionally biased region" description="Basic and acidic residues" evidence="2">
    <location>
        <begin position="423"/>
        <end position="474"/>
    </location>
</feature>
<evidence type="ECO:0000259" key="3">
    <source>
        <dbReference type="PROSITE" id="PS50158"/>
    </source>
</evidence>
<dbReference type="GO" id="GO:0003676">
    <property type="term" value="F:nucleic acid binding"/>
    <property type="evidence" value="ECO:0007669"/>
    <property type="project" value="InterPro"/>
</dbReference>
<feature type="compositionally biased region" description="Pro residues" evidence="2">
    <location>
        <begin position="122"/>
        <end position="133"/>
    </location>
</feature>
<gene>
    <name evidence="4" type="ORF">X797_010036</name>
</gene>
<feature type="compositionally biased region" description="Basic and acidic residues" evidence="2">
    <location>
        <begin position="486"/>
        <end position="506"/>
    </location>
</feature>
<evidence type="ECO:0000256" key="2">
    <source>
        <dbReference type="SAM" id="MobiDB-lite"/>
    </source>
</evidence>
<feature type="compositionally biased region" description="Low complexity" evidence="2">
    <location>
        <begin position="509"/>
        <end position="522"/>
    </location>
</feature>
<reference evidence="4 5" key="1">
    <citation type="submission" date="2014-02" db="EMBL/GenBank/DDBJ databases">
        <title>The genome sequence of the entomopathogenic fungus Metarhizium robertsii ARSEF 2575.</title>
        <authorList>
            <person name="Giuliano Garisto Donzelli B."/>
            <person name="Roe B.A."/>
            <person name="Macmil S.L."/>
            <person name="Krasnoff S.B."/>
            <person name="Gibson D.M."/>
        </authorList>
    </citation>
    <scope>NUCLEOTIDE SEQUENCE [LARGE SCALE GENOMIC DNA]</scope>
    <source>
        <strain evidence="4 5">ARSEF 2575</strain>
    </source>
</reference>
<keyword evidence="1" id="KW-0863">Zinc-finger</keyword>
<dbReference type="InterPro" id="IPR001878">
    <property type="entry name" value="Znf_CCHC"/>
</dbReference>
<feature type="compositionally biased region" description="Pro residues" evidence="2">
    <location>
        <begin position="157"/>
        <end position="166"/>
    </location>
</feature>
<organism evidence="4 5">
    <name type="scientific">Metarhizium robertsii</name>
    <dbReference type="NCBI Taxonomy" id="568076"/>
    <lineage>
        <taxon>Eukaryota</taxon>
        <taxon>Fungi</taxon>
        <taxon>Dikarya</taxon>
        <taxon>Ascomycota</taxon>
        <taxon>Pezizomycotina</taxon>
        <taxon>Sordariomycetes</taxon>
        <taxon>Hypocreomycetidae</taxon>
        <taxon>Hypocreales</taxon>
        <taxon>Clavicipitaceae</taxon>
        <taxon>Metarhizium</taxon>
    </lineage>
</organism>
<feature type="compositionally biased region" description="Basic and acidic residues" evidence="2">
    <location>
        <begin position="539"/>
        <end position="556"/>
    </location>
</feature>
<feature type="compositionally biased region" description="Low complexity" evidence="2">
    <location>
        <begin position="110"/>
        <end position="121"/>
    </location>
</feature>
<feature type="compositionally biased region" description="Polar residues" evidence="2">
    <location>
        <begin position="409"/>
        <end position="422"/>
    </location>
</feature>
<keyword evidence="1" id="KW-0479">Metal-binding</keyword>
<dbReference type="InterPro" id="IPR036875">
    <property type="entry name" value="Znf_CCHC_sf"/>
</dbReference>
<dbReference type="Gene3D" id="4.10.60.10">
    <property type="entry name" value="Zinc finger, CCHC-type"/>
    <property type="match status" value="1"/>
</dbReference>
<feature type="compositionally biased region" description="Pro residues" evidence="2">
    <location>
        <begin position="175"/>
        <end position="188"/>
    </location>
</feature>
<dbReference type="OrthoDB" id="3550095at2759"/>
<feature type="compositionally biased region" description="Polar residues" evidence="2">
    <location>
        <begin position="45"/>
        <end position="55"/>
    </location>
</feature>
<feature type="compositionally biased region" description="Polar residues" evidence="2">
    <location>
        <begin position="334"/>
        <end position="347"/>
    </location>
</feature>
<feature type="compositionally biased region" description="Pro residues" evidence="2">
    <location>
        <begin position="75"/>
        <end position="84"/>
    </location>
</feature>
<feature type="domain" description="CCHC-type" evidence="3">
    <location>
        <begin position="17"/>
        <end position="32"/>
    </location>
</feature>
<dbReference type="PROSITE" id="PS50158">
    <property type="entry name" value="ZF_CCHC"/>
    <property type="match status" value="1"/>
</dbReference>
<dbReference type="Pfam" id="PF00098">
    <property type="entry name" value="zf-CCHC"/>
    <property type="match status" value="1"/>
</dbReference>
<evidence type="ECO:0000256" key="1">
    <source>
        <dbReference type="PROSITE-ProRule" id="PRU00047"/>
    </source>
</evidence>
<dbReference type="SUPFAM" id="SSF57756">
    <property type="entry name" value="Retrovirus zinc finger-like domains"/>
    <property type="match status" value="1"/>
</dbReference>
<dbReference type="EMBL" id="JELW01000044">
    <property type="protein sequence ID" value="EXU96791.1"/>
    <property type="molecule type" value="Genomic_DNA"/>
</dbReference>
<feature type="compositionally biased region" description="Basic residues" evidence="2">
    <location>
        <begin position="275"/>
        <end position="288"/>
    </location>
</feature>
<dbReference type="Proteomes" id="UP000030151">
    <property type="component" value="Unassembled WGS sequence"/>
</dbReference>
<sequence length="592" mass="64427">MPTSGPGQHGQPDEPQCYNCGTVGHWAVACPEPTRETPAGLAAWRSSSTPNQTHPKGQGPGSNKRSKGPIITKYGPPPPPPPPQSFGQGMNHMPPPPPGHHHHPHPPVSYPGQAPPYQAYAPPAPPPPPPPPAYTGSFPPAAYGYSHPPPPHHHPHPPYQPPPPHGAPHFGPPGYMGPPPALGPPPGGHFPVNRGDGHESRPSPHNQTFSRSPPPPKSSQPVNTTAPQNRSGSRQASGLAKPPSLPPKPPAGVTSHPLPPKPPKSHDQSNQQHEHRNKRKNDRHKGRDRRQSNDHHNQRYQNTGSHQHGHPNHSPENRRLSGSRKGQRHHGNAGSKSHNSHAGSPDQQVAGPKGTNNGRRASKDQSHRKPSSENVPRNRDDNGSVAKKANAPIAANDLGSSIGVEKVDGSSSPKLNNSQARSDMSDGSERRSLSENRGDSIKHSHDDDSNIHERQPKRLKTDASPRNEAKTSKSDEDEECIWDAIDVPREVDRRQQAERDRAEAKRRGSTASRASSQSSQSSDLNSLEAELLGRPFKQRSPEKPSTRQRPEHQDRFKPKRRPVTTNSAYRYVTGVGLIIHGSQFTDISSRRW</sequence>
<feature type="region of interest" description="Disordered" evidence="2">
    <location>
        <begin position="1"/>
        <end position="567"/>
    </location>
</feature>
<feature type="compositionally biased region" description="Polar residues" evidence="2">
    <location>
        <begin position="222"/>
        <end position="236"/>
    </location>
</feature>
<dbReference type="HOGENOM" id="CLU_459306_0_0_1"/>
<dbReference type="SMART" id="SM00343">
    <property type="entry name" value="ZnF_C2HC"/>
    <property type="match status" value="1"/>
</dbReference>
<evidence type="ECO:0000313" key="5">
    <source>
        <dbReference type="Proteomes" id="UP000030151"/>
    </source>
</evidence>
<dbReference type="AlphaFoldDB" id="A0A0A1UNC9"/>
<feature type="compositionally biased region" description="Basic and acidic residues" evidence="2">
    <location>
        <begin position="361"/>
        <end position="382"/>
    </location>
</feature>
<keyword evidence="1" id="KW-0862">Zinc</keyword>
<feature type="compositionally biased region" description="Low complexity" evidence="2">
    <location>
        <begin position="134"/>
        <end position="146"/>
    </location>
</feature>